<keyword evidence="3" id="KW-0963">Cytoplasm</keyword>
<dbReference type="HAMAP" id="MF_01151">
    <property type="entry name" value="GrpE"/>
    <property type="match status" value="1"/>
</dbReference>
<dbReference type="Pfam" id="PF01025">
    <property type="entry name" value="GrpE"/>
    <property type="match status" value="1"/>
</dbReference>
<keyword evidence="8" id="KW-1185">Reference proteome</keyword>
<comment type="similarity">
    <text evidence="1 3 5">Belongs to the GrpE family.</text>
</comment>
<dbReference type="GO" id="GO:0005737">
    <property type="term" value="C:cytoplasm"/>
    <property type="evidence" value="ECO:0007669"/>
    <property type="project" value="UniProtKB-SubCell"/>
</dbReference>
<dbReference type="NCBIfam" id="NF010738">
    <property type="entry name" value="PRK14140.1"/>
    <property type="match status" value="1"/>
</dbReference>
<gene>
    <name evidence="3 7" type="primary">grpE</name>
    <name evidence="7" type="ORF">P0M35_03345</name>
</gene>
<comment type="caution">
    <text evidence="7">The sequence shown here is derived from an EMBL/GenBank/DDBJ whole genome shotgun (WGS) entry which is preliminary data.</text>
</comment>
<dbReference type="GO" id="GO:0051087">
    <property type="term" value="F:protein-folding chaperone binding"/>
    <property type="evidence" value="ECO:0007669"/>
    <property type="project" value="InterPro"/>
</dbReference>
<name>A0AAE3P1P0_9BACT</name>
<dbReference type="GO" id="GO:0000774">
    <property type="term" value="F:adenyl-nucleotide exchange factor activity"/>
    <property type="evidence" value="ECO:0007669"/>
    <property type="project" value="InterPro"/>
</dbReference>
<accession>A0AAE3P1P0</accession>
<dbReference type="Gene3D" id="3.90.20.20">
    <property type="match status" value="1"/>
</dbReference>
<dbReference type="SUPFAM" id="SSF51064">
    <property type="entry name" value="Head domain of nucleotide exchange factor GrpE"/>
    <property type="match status" value="1"/>
</dbReference>
<comment type="subcellular location">
    <subcellularLocation>
        <location evidence="3">Cytoplasm</location>
    </subcellularLocation>
</comment>
<feature type="compositionally biased region" description="Basic and acidic residues" evidence="6">
    <location>
        <begin position="14"/>
        <end position="45"/>
    </location>
</feature>
<reference evidence="7" key="1">
    <citation type="submission" date="2023-03" db="EMBL/GenBank/DDBJ databases">
        <title>Stygiobacter electus gen. nov., sp. nov., facultatively anaerobic thermotolerant bacterium of the class Ignavibacteria from a well of Yessentuki mineral water deposit.</title>
        <authorList>
            <person name="Podosokorskaya O.A."/>
            <person name="Elcheninov A.G."/>
            <person name="Petrova N.F."/>
            <person name="Zavarzina D.G."/>
            <person name="Kublanov I.V."/>
            <person name="Merkel A.Y."/>
        </authorList>
    </citation>
    <scope>NUCLEOTIDE SEQUENCE</scope>
    <source>
        <strain evidence="7">09-Me</strain>
    </source>
</reference>
<dbReference type="PROSITE" id="PS01071">
    <property type="entry name" value="GRPE"/>
    <property type="match status" value="1"/>
</dbReference>
<evidence type="ECO:0000256" key="2">
    <source>
        <dbReference type="ARBA" id="ARBA00023186"/>
    </source>
</evidence>
<evidence type="ECO:0000313" key="7">
    <source>
        <dbReference type="EMBL" id="MDF1611170.1"/>
    </source>
</evidence>
<dbReference type="GO" id="GO:0006457">
    <property type="term" value="P:protein folding"/>
    <property type="evidence" value="ECO:0007669"/>
    <property type="project" value="InterPro"/>
</dbReference>
<dbReference type="AlphaFoldDB" id="A0AAE3P1P0"/>
<dbReference type="CDD" id="cd00446">
    <property type="entry name" value="GrpE"/>
    <property type="match status" value="1"/>
</dbReference>
<dbReference type="RefSeq" id="WP_321534937.1">
    <property type="nucleotide sequence ID" value="NZ_JARGDL010000003.1"/>
</dbReference>
<protein>
    <recommendedName>
        <fullName evidence="3 4">Protein GrpE</fullName>
    </recommendedName>
    <alternativeName>
        <fullName evidence="3">HSP-70 cofactor</fullName>
    </alternativeName>
</protein>
<dbReference type="Proteomes" id="UP001221302">
    <property type="component" value="Unassembled WGS sequence"/>
</dbReference>
<keyword evidence="3 4" id="KW-0346">Stress response</keyword>
<dbReference type="PANTHER" id="PTHR21237">
    <property type="entry name" value="GRPE PROTEIN"/>
    <property type="match status" value="1"/>
</dbReference>
<dbReference type="GO" id="GO:0042803">
    <property type="term" value="F:protein homodimerization activity"/>
    <property type="evidence" value="ECO:0007669"/>
    <property type="project" value="InterPro"/>
</dbReference>
<evidence type="ECO:0000256" key="1">
    <source>
        <dbReference type="ARBA" id="ARBA00009054"/>
    </source>
</evidence>
<comment type="function">
    <text evidence="3 4">Participates actively in the response to hyperosmotic and heat shock by preventing the aggregation of stress-denatured proteins, in association with DnaK and GrpE. It is the nucleotide exchange factor for DnaK and may function as a thermosensor. Unfolded proteins bind initially to DnaJ; upon interaction with the DnaJ-bound protein, DnaK hydrolyzes its bound ATP, resulting in the formation of a stable complex. GrpE releases ADP from DnaK; ATP binding to DnaK triggers the release of the substrate protein, thus completing the reaction cycle. Several rounds of ATP-dependent interactions between DnaJ, DnaK and GrpE are required for fully efficient folding.</text>
</comment>
<evidence type="ECO:0000256" key="3">
    <source>
        <dbReference type="HAMAP-Rule" id="MF_01151"/>
    </source>
</evidence>
<comment type="subunit">
    <text evidence="3">Homodimer.</text>
</comment>
<evidence type="ECO:0000313" key="8">
    <source>
        <dbReference type="Proteomes" id="UP001221302"/>
    </source>
</evidence>
<organism evidence="7 8">
    <name type="scientific">Stygiobacter electus</name>
    <dbReference type="NCBI Taxonomy" id="3032292"/>
    <lineage>
        <taxon>Bacteria</taxon>
        <taxon>Pseudomonadati</taxon>
        <taxon>Ignavibacteriota</taxon>
        <taxon>Ignavibacteria</taxon>
        <taxon>Ignavibacteriales</taxon>
        <taxon>Melioribacteraceae</taxon>
        <taxon>Stygiobacter</taxon>
    </lineage>
</organism>
<dbReference type="EMBL" id="JARGDL010000003">
    <property type="protein sequence ID" value="MDF1611170.1"/>
    <property type="molecule type" value="Genomic_DNA"/>
</dbReference>
<dbReference type="Gene3D" id="2.30.22.10">
    <property type="entry name" value="Head domain of nucleotide exchange factor GrpE"/>
    <property type="match status" value="1"/>
</dbReference>
<evidence type="ECO:0000256" key="6">
    <source>
        <dbReference type="SAM" id="MobiDB-lite"/>
    </source>
</evidence>
<dbReference type="GO" id="GO:0051082">
    <property type="term" value="F:unfolded protein binding"/>
    <property type="evidence" value="ECO:0007669"/>
    <property type="project" value="TreeGrafter"/>
</dbReference>
<dbReference type="PRINTS" id="PR00773">
    <property type="entry name" value="GRPEPROTEIN"/>
</dbReference>
<keyword evidence="2 3" id="KW-0143">Chaperone</keyword>
<evidence type="ECO:0000256" key="5">
    <source>
        <dbReference type="RuleBase" id="RU004478"/>
    </source>
</evidence>
<dbReference type="InterPro" id="IPR000740">
    <property type="entry name" value="GrpE"/>
</dbReference>
<proteinExistence type="inferred from homology"/>
<dbReference type="InterPro" id="IPR009012">
    <property type="entry name" value="GrpE_head"/>
</dbReference>
<dbReference type="InterPro" id="IPR013805">
    <property type="entry name" value="GrpE_CC"/>
</dbReference>
<sequence>MEEIKDQNFQQENEELKEKEQEQEQEQEKEQEQEQKQEQNQERDLEENKLLKEKILELEKQNAELKDTLLRKVAEFENYKRRNENEQINLIKYAAEPFIKSILLVYDDFERSLKHIDDENNFEATKKGLQLVFDNFNKILESHGVKKIDAKGQPFDVHLHEALMQQPVDGVEPHTVLEVIEPGYMFKDKVIRHAKVIVSAEPASQDDNQQTNE</sequence>
<evidence type="ECO:0000256" key="4">
    <source>
        <dbReference type="RuleBase" id="RU000639"/>
    </source>
</evidence>
<dbReference type="PANTHER" id="PTHR21237:SF23">
    <property type="entry name" value="GRPE PROTEIN HOMOLOG, MITOCHONDRIAL"/>
    <property type="match status" value="1"/>
</dbReference>
<dbReference type="SUPFAM" id="SSF58014">
    <property type="entry name" value="Coiled-coil domain of nucleotide exchange factor GrpE"/>
    <property type="match status" value="1"/>
</dbReference>
<feature type="region of interest" description="Disordered" evidence="6">
    <location>
        <begin position="1"/>
        <end position="45"/>
    </location>
</feature>